<evidence type="ECO:0000256" key="2">
    <source>
        <dbReference type="SAM" id="Phobius"/>
    </source>
</evidence>
<sequence>MTGSALLSALVVGLAVGGAGRFVVPGRTTVPVWLTLALGVAAALLGSILVRVAGAGVGEPGAWWLLVQTGSAGLAVVFAVLAGRQRPADLSTGPAQRTAKRPQPLRRPGQQPGDDREEAR</sequence>
<dbReference type="STRING" id="307121.GA0070620_1177"/>
<accession>A0A1C3MZE8</accession>
<feature type="region of interest" description="Disordered" evidence="1">
    <location>
        <begin position="87"/>
        <end position="120"/>
    </location>
</feature>
<gene>
    <name evidence="3" type="ORF">GA0070620_1177</name>
</gene>
<keyword evidence="2" id="KW-1133">Transmembrane helix</keyword>
<proteinExistence type="predicted"/>
<reference evidence="4" key="1">
    <citation type="submission" date="2016-06" db="EMBL/GenBank/DDBJ databases">
        <authorList>
            <person name="Varghese N."/>
        </authorList>
    </citation>
    <scope>NUCLEOTIDE SEQUENCE [LARGE SCALE GENOMIC DNA]</scope>
    <source>
        <strain evidence="4">DSM 45344</strain>
    </source>
</reference>
<organism evidence="3 4">
    <name type="scientific">Micromonospora krabiensis</name>
    <dbReference type="NCBI Taxonomy" id="307121"/>
    <lineage>
        <taxon>Bacteria</taxon>
        <taxon>Bacillati</taxon>
        <taxon>Actinomycetota</taxon>
        <taxon>Actinomycetes</taxon>
        <taxon>Micromonosporales</taxon>
        <taxon>Micromonosporaceae</taxon>
        <taxon>Micromonospora</taxon>
    </lineage>
</organism>
<evidence type="ECO:0000313" key="3">
    <source>
        <dbReference type="EMBL" id="SBV25700.1"/>
    </source>
</evidence>
<name>A0A1C3MZE8_9ACTN</name>
<dbReference type="Proteomes" id="UP000199393">
    <property type="component" value="Chromosome I"/>
</dbReference>
<dbReference type="EMBL" id="LT598496">
    <property type="protein sequence ID" value="SBV25700.1"/>
    <property type="molecule type" value="Genomic_DNA"/>
</dbReference>
<evidence type="ECO:0008006" key="5">
    <source>
        <dbReference type="Google" id="ProtNLM"/>
    </source>
</evidence>
<protein>
    <recommendedName>
        <fullName evidence="5">Transglycosylase associated protein</fullName>
    </recommendedName>
</protein>
<feature type="transmembrane region" description="Helical" evidence="2">
    <location>
        <begin position="31"/>
        <end position="50"/>
    </location>
</feature>
<dbReference type="AlphaFoldDB" id="A0A1C3MZE8"/>
<evidence type="ECO:0000313" key="4">
    <source>
        <dbReference type="Proteomes" id="UP000199393"/>
    </source>
</evidence>
<keyword evidence="2" id="KW-0812">Transmembrane</keyword>
<keyword evidence="4" id="KW-1185">Reference proteome</keyword>
<feature type="transmembrane region" description="Helical" evidence="2">
    <location>
        <begin position="62"/>
        <end position="82"/>
    </location>
</feature>
<evidence type="ECO:0000256" key="1">
    <source>
        <dbReference type="SAM" id="MobiDB-lite"/>
    </source>
</evidence>
<dbReference type="RefSeq" id="WP_091588924.1">
    <property type="nucleotide sequence ID" value="NZ_JBHRWG010000003.1"/>
</dbReference>
<keyword evidence="2" id="KW-0472">Membrane</keyword>